<dbReference type="Pfam" id="PF00122">
    <property type="entry name" value="E1-E2_ATPase"/>
    <property type="match status" value="1"/>
</dbReference>
<dbReference type="Gene3D" id="2.70.150.10">
    <property type="entry name" value="Calcium-transporting ATPase, cytoplasmic transduction domain A"/>
    <property type="match status" value="1"/>
</dbReference>
<dbReference type="InterPro" id="IPR059000">
    <property type="entry name" value="ATPase_P-type_domA"/>
</dbReference>
<dbReference type="Gene3D" id="3.40.50.1000">
    <property type="entry name" value="HAD superfamily/HAD-like"/>
    <property type="match status" value="1"/>
</dbReference>
<dbReference type="EC" id="7.2.2.12" evidence="7"/>
<comment type="caution">
    <text evidence="11">The sequence shown here is derived from an EMBL/GenBank/DDBJ whole genome shotgun (WGS) entry which is preliminary data.</text>
</comment>
<evidence type="ECO:0000256" key="1">
    <source>
        <dbReference type="ARBA" id="ARBA00004370"/>
    </source>
</evidence>
<dbReference type="SFLD" id="SFLDG00002">
    <property type="entry name" value="C1.7:_P-type_atpase_like"/>
    <property type="match status" value="1"/>
</dbReference>
<dbReference type="GO" id="GO:0005524">
    <property type="term" value="F:ATP binding"/>
    <property type="evidence" value="ECO:0007669"/>
    <property type="project" value="UniProtKB-UniRule"/>
</dbReference>
<dbReference type="PANTHER" id="PTHR48085">
    <property type="entry name" value="CADMIUM/ZINC-TRANSPORTING ATPASE HMA2-RELATED"/>
    <property type="match status" value="1"/>
</dbReference>
<dbReference type="NCBIfam" id="TIGR01494">
    <property type="entry name" value="ATPase_P-type"/>
    <property type="match status" value="1"/>
</dbReference>
<dbReference type="PROSITE" id="PS00154">
    <property type="entry name" value="ATPASE_E1_E2"/>
    <property type="match status" value="1"/>
</dbReference>
<dbReference type="GO" id="GO:0016463">
    <property type="term" value="F:P-type zinc transporter activity"/>
    <property type="evidence" value="ECO:0007669"/>
    <property type="project" value="UniProtKB-EC"/>
</dbReference>
<organism evidence="11 12">
    <name type="scientific">Sutterella wadsworthensis 2_1_59BFAA</name>
    <dbReference type="NCBI Taxonomy" id="742823"/>
    <lineage>
        <taxon>Bacteria</taxon>
        <taxon>Pseudomonadati</taxon>
        <taxon>Pseudomonadota</taxon>
        <taxon>Betaproteobacteria</taxon>
        <taxon>Burkholderiales</taxon>
        <taxon>Sutterellaceae</taxon>
        <taxon>Sutterella</taxon>
    </lineage>
</organism>
<dbReference type="InterPro" id="IPR001757">
    <property type="entry name" value="P_typ_ATPase"/>
</dbReference>
<keyword evidence="9" id="KW-0547">Nucleotide-binding</keyword>
<dbReference type="eggNOG" id="COG2217">
    <property type="taxonomic scope" value="Bacteria"/>
</dbReference>
<gene>
    <name evidence="11" type="ORF">HMPREF9465_00958</name>
</gene>
<evidence type="ECO:0000313" key="11">
    <source>
        <dbReference type="EMBL" id="EKB31427.1"/>
    </source>
</evidence>
<name>K1JUM4_9BURK</name>
<proteinExistence type="inferred from homology"/>
<dbReference type="InterPro" id="IPR051014">
    <property type="entry name" value="Cation_Transport_ATPase_IB"/>
</dbReference>
<evidence type="ECO:0000256" key="8">
    <source>
        <dbReference type="ARBA" id="ARBA00047308"/>
    </source>
</evidence>
<dbReference type="OrthoDB" id="8552908at2"/>
<dbReference type="InterPro" id="IPR018303">
    <property type="entry name" value="ATPase_P-typ_P_site"/>
</dbReference>
<evidence type="ECO:0000313" key="12">
    <source>
        <dbReference type="Proteomes" id="UP000005835"/>
    </source>
</evidence>
<evidence type="ECO:0000256" key="6">
    <source>
        <dbReference type="ARBA" id="ARBA00023136"/>
    </source>
</evidence>
<dbReference type="SUPFAM" id="SSF56784">
    <property type="entry name" value="HAD-like"/>
    <property type="match status" value="1"/>
</dbReference>
<dbReference type="PANTHER" id="PTHR48085:SF5">
    <property type="entry name" value="CADMIUM_ZINC-TRANSPORTING ATPASE HMA4-RELATED"/>
    <property type="match status" value="1"/>
</dbReference>
<comment type="similarity">
    <text evidence="2 9">Belongs to the cation transport ATPase (P-type) (TC 3.A.3) family. Type IB subfamily.</text>
</comment>
<sequence length="839" mass="88621">MLFHLVHEVGNRQRWRTKETLSHASAALIADQISGIAGVTGVSANPRTGSVIVTYDTGEARAALAEYLAGLAVNPPIRRAERAAFVSAPRGPAVLEPAEVVRRVVPTRAAEAIEVLSENRLVRHVSKAVRSGASNMPVLSFVVRPILRFLGLAGQGMGGIVSRVAPALASPKAAGGEGALAANNYRADDAELDFGPLARFVFLRPFLPVVANAANAFLGAVPIIREGISELFKGRLNVAVLDASALIVSLLRRDFKTAGLLVLLLGMGEMLENYARRKSMASLAEQLSVKCDVVWVREDEELRQKPLADVTPEDVIVVRSGSVIPVDGVVLDGEAAVNQTAMTGEPLAVHRTTGGAVFAGTVVESGEIGIRPTGIGDGTRLSQIISFVEESEKVKAGIESKALKFADAIVPFNFALAAIVWLVTRDLTRTASVLLVDYSCALRLATPLAILSSMKEGTARGVVVKGGRYLEALAEVDTVVFDKTGTLTNATPHLSDVVSLTEDMSEDELLTLSACLEEHFPHPVSRAIVDAAEEKGLAHHDEQHDAEVKYVVAHGICSKVDGETVLLGSRHFIEDDEGVSCEAARPHVERLASQGKTILYVALSGRLIGVLGIEDPIRDEAEGVIKALHARGKKVVMLTGDDERTAAAVAARLGIDAWRAQVLPSDKADEVLRLKDAGAKVLMIGDGINDSPALSAADVGVTMRDGTDIAQEVADVIMAPSLEYLLVALDLGEATMKRIRSNVGISVGLNSAFLAGGLTGILMPAVSALLHNATTIGVCLNAMRPELGHYDGETRYADELRKDVADMFNRLGGVIRGVDSEAAGAPRVAVTALEATGVA</sequence>
<dbReference type="PATRIC" id="fig|742823.3.peg.946"/>
<evidence type="ECO:0000256" key="9">
    <source>
        <dbReference type="RuleBase" id="RU362081"/>
    </source>
</evidence>
<keyword evidence="6" id="KW-0472">Membrane</keyword>
<dbReference type="EMBL" id="ADMG01000025">
    <property type="protein sequence ID" value="EKB31427.1"/>
    <property type="molecule type" value="Genomic_DNA"/>
</dbReference>
<dbReference type="AlphaFoldDB" id="K1JUM4"/>
<keyword evidence="5" id="KW-1133">Transmembrane helix</keyword>
<dbReference type="RefSeq" id="WP_005434663.1">
    <property type="nucleotide sequence ID" value="NZ_JH815515.1"/>
</dbReference>
<evidence type="ECO:0000256" key="5">
    <source>
        <dbReference type="ARBA" id="ARBA00022989"/>
    </source>
</evidence>
<evidence type="ECO:0000256" key="4">
    <source>
        <dbReference type="ARBA" id="ARBA00022967"/>
    </source>
</evidence>
<dbReference type="Proteomes" id="UP000005835">
    <property type="component" value="Unassembled WGS sequence"/>
</dbReference>
<comment type="catalytic activity">
    <reaction evidence="8">
        <text>Zn(2+)(in) + ATP + H2O = Zn(2+)(out) + ADP + phosphate + H(+)</text>
        <dbReference type="Rhea" id="RHEA:20621"/>
        <dbReference type="ChEBI" id="CHEBI:15377"/>
        <dbReference type="ChEBI" id="CHEBI:15378"/>
        <dbReference type="ChEBI" id="CHEBI:29105"/>
        <dbReference type="ChEBI" id="CHEBI:30616"/>
        <dbReference type="ChEBI" id="CHEBI:43474"/>
        <dbReference type="ChEBI" id="CHEBI:456216"/>
        <dbReference type="EC" id="7.2.2.12"/>
    </reaction>
</comment>
<dbReference type="InterPro" id="IPR036412">
    <property type="entry name" value="HAD-like_sf"/>
</dbReference>
<keyword evidence="9" id="KW-0479">Metal-binding</keyword>
<dbReference type="InterPro" id="IPR023299">
    <property type="entry name" value="ATPase_P-typ_cyto_dom_N"/>
</dbReference>
<feature type="domain" description="P-type ATPase A" evidence="10">
    <location>
        <begin position="293"/>
        <end position="389"/>
    </location>
</feature>
<accession>K1JUM4</accession>
<dbReference type="GO" id="GO:0016887">
    <property type="term" value="F:ATP hydrolysis activity"/>
    <property type="evidence" value="ECO:0007669"/>
    <property type="project" value="InterPro"/>
</dbReference>
<dbReference type="InterPro" id="IPR008250">
    <property type="entry name" value="ATPase_P-typ_transduc_dom_A_sf"/>
</dbReference>
<evidence type="ECO:0000256" key="7">
    <source>
        <dbReference type="ARBA" id="ARBA00039097"/>
    </source>
</evidence>
<dbReference type="SUPFAM" id="SSF81653">
    <property type="entry name" value="Calcium ATPase, transduction domain A"/>
    <property type="match status" value="1"/>
</dbReference>
<evidence type="ECO:0000256" key="3">
    <source>
        <dbReference type="ARBA" id="ARBA00022692"/>
    </source>
</evidence>
<keyword evidence="3" id="KW-0812">Transmembrane</keyword>
<dbReference type="Pfam" id="PF00702">
    <property type="entry name" value="Hydrolase"/>
    <property type="match status" value="1"/>
</dbReference>
<dbReference type="STRING" id="742823.HMPREF9465_00958"/>
<dbReference type="NCBIfam" id="TIGR01525">
    <property type="entry name" value="ATPase-IB_hvy"/>
    <property type="match status" value="1"/>
</dbReference>
<evidence type="ECO:0000256" key="2">
    <source>
        <dbReference type="ARBA" id="ARBA00006024"/>
    </source>
</evidence>
<dbReference type="GO" id="GO:0046872">
    <property type="term" value="F:metal ion binding"/>
    <property type="evidence" value="ECO:0007669"/>
    <property type="project" value="UniProtKB-KW"/>
</dbReference>
<dbReference type="InterPro" id="IPR023214">
    <property type="entry name" value="HAD_sf"/>
</dbReference>
<dbReference type="InterPro" id="IPR044492">
    <property type="entry name" value="P_typ_ATPase_HD_dom"/>
</dbReference>
<protein>
    <recommendedName>
        <fullName evidence="7">P-type Zn(2+) transporter</fullName>
        <ecNumber evidence="7">7.2.2.12</ecNumber>
    </recommendedName>
</protein>
<dbReference type="PRINTS" id="PR00119">
    <property type="entry name" value="CATATPASE"/>
</dbReference>
<dbReference type="GO" id="GO:0005886">
    <property type="term" value="C:plasma membrane"/>
    <property type="evidence" value="ECO:0007669"/>
    <property type="project" value="UniProtKB-SubCell"/>
</dbReference>
<dbReference type="InterPro" id="IPR027256">
    <property type="entry name" value="P-typ_ATPase_IB"/>
</dbReference>
<keyword evidence="4" id="KW-1278">Translocase</keyword>
<keyword evidence="9" id="KW-0067">ATP-binding</keyword>
<evidence type="ECO:0000259" key="10">
    <source>
        <dbReference type="Pfam" id="PF00122"/>
    </source>
</evidence>
<dbReference type="PROSITE" id="PS01229">
    <property type="entry name" value="COF_2"/>
    <property type="match status" value="1"/>
</dbReference>
<dbReference type="HOGENOM" id="CLU_001771_6_3_4"/>
<comment type="subcellular location">
    <subcellularLocation>
        <location evidence="9">Cell membrane</location>
    </subcellularLocation>
    <subcellularLocation>
        <location evidence="1">Membrane</location>
    </subcellularLocation>
</comment>
<dbReference type="SFLD" id="SFLDF00027">
    <property type="entry name" value="p-type_atpase"/>
    <property type="match status" value="1"/>
</dbReference>
<keyword evidence="9" id="KW-1003">Cell membrane</keyword>
<dbReference type="SFLD" id="SFLDS00003">
    <property type="entry name" value="Haloacid_Dehalogenase"/>
    <property type="match status" value="1"/>
</dbReference>
<keyword evidence="12" id="KW-1185">Reference proteome</keyword>
<reference evidence="11 12" key="1">
    <citation type="submission" date="2012-05" db="EMBL/GenBank/DDBJ databases">
        <title>The Genome Sequence of Sutterella wadsworthensis 2_1_59BFAA.</title>
        <authorList>
            <consortium name="The Broad Institute Genome Sequencing Platform"/>
            <person name="Earl A."/>
            <person name="Ward D."/>
            <person name="Feldgarden M."/>
            <person name="Gevers D."/>
            <person name="Daigneault M."/>
            <person name="Strauss J."/>
            <person name="Allen-Vercoe E."/>
            <person name="Walker B."/>
            <person name="Young S.K."/>
            <person name="Zeng Q."/>
            <person name="Gargeya S."/>
            <person name="Fitzgerald M."/>
            <person name="Haas B."/>
            <person name="Abouelleil A."/>
            <person name="Alvarado L."/>
            <person name="Arachchi H.M."/>
            <person name="Berlin A.M."/>
            <person name="Chapman S.B."/>
            <person name="Goldberg J."/>
            <person name="Griggs A."/>
            <person name="Gujja S."/>
            <person name="Hansen M."/>
            <person name="Howarth C."/>
            <person name="Imamovic A."/>
            <person name="Larimer J."/>
            <person name="McCowen C."/>
            <person name="Montmayeur A."/>
            <person name="Murphy C."/>
            <person name="Neiman D."/>
            <person name="Pearson M."/>
            <person name="Priest M."/>
            <person name="Roberts A."/>
            <person name="Saif S."/>
            <person name="Shea T."/>
            <person name="Sisk P."/>
            <person name="Sykes S."/>
            <person name="Wortman J."/>
            <person name="Nusbaum C."/>
            <person name="Birren B."/>
        </authorList>
    </citation>
    <scope>NUCLEOTIDE SEQUENCE [LARGE SCALE GENOMIC DNA]</scope>
    <source>
        <strain evidence="11 12">2_1_59BFAA</strain>
    </source>
</reference>
<dbReference type="Gene3D" id="3.40.1110.10">
    <property type="entry name" value="Calcium-transporting ATPase, cytoplasmic domain N"/>
    <property type="match status" value="1"/>
</dbReference>